<feature type="compositionally biased region" description="Basic and acidic residues" evidence="2">
    <location>
        <begin position="144"/>
        <end position="157"/>
    </location>
</feature>
<feature type="region of interest" description="Disordered" evidence="2">
    <location>
        <begin position="216"/>
        <end position="272"/>
    </location>
</feature>
<protein>
    <submittedName>
        <fullName evidence="3">Uncharacterized protein</fullName>
    </submittedName>
</protein>
<evidence type="ECO:0000313" key="3">
    <source>
        <dbReference type="EMBL" id="RZU46544.1"/>
    </source>
</evidence>
<accession>A0A4Q7Z916</accession>
<dbReference type="Proteomes" id="UP000292564">
    <property type="component" value="Unassembled WGS sequence"/>
</dbReference>
<feature type="compositionally biased region" description="Pro residues" evidence="2">
    <location>
        <begin position="158"/>
        <end position="167"/>
    </location>
</feature>
<feature type="region of interest" description="Disordered" evidence="2">
    <location>
        <begin position="39"/>
        <end position="67"/>
    </location>
</feature>
<organism evidence="3 4">
    <name type="scientific">Krasilnikovia cinnamomea</name>
    <dbReference type="NCBI Taxonomy" id="349313"/>
    <lineage>
        <taxon>Bacteria</taxon>
        <taxon>Bacillati</taxon>
        <taxon>Actinomycetota</taxon>
        <taxon>Actinomycetes</taxon>
        <taxon>Micromonosporales</taxon>
        <taxon>Micromonosporaceae</taxon>
        <taxon>Krasilnikovia</taxon>
    </lineage>
</organism>
<evidence type="ECO:0000313" key="4">
    <source>
        <dbReference type="Proteomes" id="UP000292564"/>
    </source>
</evidence>
<keyword evidence="4" id="KW-1185">Reference proteome</keyword>
<feature type="region of interest" description="Disordered" evidence="2">
    <location>
        <begin position="144"/>
        <end position="183"/>
    </location>
</feature>
<evidence type="ECO:0000256" key="1">
    <source>
        <dbReference type="SAM" id="Coils"/>
    </source>
</evidence>
<feature type="compositionally biased region" description="Polar residues" evidence="2">
    <location>
        <begin position="172"/>
        <end position="182"/>
    </location>
</feature>
<dbReference type="AlphaFoldDB" id="A0A4Q7Z916"/>
<dbReference type="EMBL" id="SHKY01000002">
    <property type="protein sequence ID" value="RZU46544.1"/>
    <property type="molecule type" value="Genomic_DNA"/>
</dbReference>
<dbReference type="RefSeq" id="WP_130513748.1">
    <property type="nucleotide sequence ID" value="NZ_SHKY01000002.1"/>
</dbReference>
<evidence type="ECO:0000256" key="2">
    <source>
        <dbReference type="SAM" id="MobiDB-lite"/>
    </source>
</evidence>
<feature type="coiled-coil region" evidence="1">
    <location>
        <begin position="355"/>
        <end position="382"/>
    </location>
</feature>
<feature type="compositionally biased region" description="Low complexity" evidence="2">
    <location>
        <begin position="247"/>
        <end position="268"/>
    </location>
</feature>
<comment type="caution">
    <text evidence="3">The sequence shown here is derived from an EMBL/GenBank/DDBJ whole genome shotgun (WGS) entry which is preliminary data.</text>
</comment>
<proteinExistence type="predicted"/>
<sequence>MDPVTIFTILVWLAVAKSAVYILEDAAYGVVRGKQSPRQRERAVHRAAEQAAAAQGKPPPPPTGGAWGRTRAAVGGYLAGVVEDATAAARARKRRAVARRAGARAVDGVFVDHADDEGFYADCDICGWCSRRYRLEANALGAGRDHTRVEHPERYHPDPAPADPAPAEPAEQSQDGAGQTQPEPEVIDMPVVLACGQCPRGVMRDGQCDSCRRVAPASASAGDRPQLRVIPGGSADGAPARNDATTAASLPAREAADDAAPADGTNPPADDRDLMALIDATQTSGAGTPVGTANERSTTVNLDATGPEEIRAGFNQAAETASTRAEQIAEFAGVLAEAAERFENLRMATTTVEHVREASEAFQAAKALIDNAQESLEAALADFNAKDGHVGDTVAETGGNLASEEVLVGG</sequence>
<gene>
    <name evidence="3" type="ORF">EV385_6618</name>
</gene>
<feature type="compositionally biased region" description="Basic and acidic residues" evidence="2">
    <location>
        <begin position="39"/>
        <end position="48"/>
    </location>
</feature>
<dbReference type="OrthoDB" id="3361260at2"/>
<name>A0A4Q7Z916_9ACTN</name>
<reference evidence="3 4" key="1">
    <citation type="submission" date="2019-02" db="EMBL/GenBank/DDBJ databases">
        <title>Sequencing the genomes of 1000 actinobacteria strains.</title>
        <authorList>
            <person name="Klenk H.-P."/>
        </authorList>
    </citation>
    <scope>NUCLEOTIDE SEQUENCE [LARGE SCALE GENOMIC DNA]</scope>
    <source>
        <strain evidence="3 4">DSM 45162</strain>
    </source>
</reference>
<keyword evidence="1" id="KW-0175">Coiled coil</keyword>